<sequence>MILHSLVREILDEERGEIDEASDINKDWHHDLIAAWRSEASVEDCYEVFTNPATAKAESLLMQISADMPNALITGSTELQRLMSEYWWIQIGWYVDKAILEVKAEHELTALIAREERAEQQAEWNRDRYADAKEFAA</sequence>
<organism evidence="1">
    <name type="scientific">uncultured Caudovirales phage</name>
    <dbReference type="NCBI Taxonomy" id="2100421"/>
    <lineage>
        <taxon>Viruses</taxon>
        <taxon>Duplodnaviria</taxon>
        <taxon>Heunggongvirae</taxon>
        <taxon>Uroviricota</taxon>
        <taxon>Caudoviricetes</taxon>
        <taxon>Peduoviridae</taxon>
        <taxon>Maltschvirus</taxon>
        <taxon>Maltschvirus maltsch</taxon>
    </lineage>
</organism>
<dbReference type="EMBL" id="LR797120">
    <property type="protein sequence ID" value="CAB4188136.1"/>
    <property type="molecule type" value="Genomic_DNA"/>
</dbReference>
<name>A0A6J5R0H1_9CAUD</name>
<protein>
    <submittedName>
        <fullName evidence="1">Uncharacterized protein</fullName>
    </submittedName>
</protein>
<accession>A0A6J5R0H1</accession>
<reference evidence="1" key="1">
    <citation type="submission" date="2020-05" db="EMBL/GenBank/DDBJ databases">
        <authorList>
            <person name="Chiriac C."/>
            <person name="Salcher M."/>
            <person name="Ghai R."/>
            <person name="Kavagutti S V."/>
        </authorList>
    </citation>
    <scope>NUCLEOTIDE SEQUENCE</scope>
</reference>
<gene>
    <name evidence="1" type="ORF">UFOVP1165_29</name>
</gene>
<proteinExistence type="predicted"/>
<evidence type="ECO:0000313" key="1">
    <source>
        <dbReference type="EMBL" id="CAB4188136.1"/>
    </source>
</evidence>